<protein>
    <submittedName>
        <fullName evidence="4">Peptidoglycan-binding lysin domain protein</fullName>
    </submittedName>
</protein>
<name>F0S573_PSESL</name>
<dbReference type="HOGENOM" id="CLU_056702_0_0_10"/>
<dbReference type="CDD" id="cd00118">
    <property type="entry name" value="LysM"/>
    <property type="match status" value="1"/>
</dbReference>
<dbReference type="KEGG" id="psn:Pedsa_0408"/>
<feature type="signal peptide" evidence="2">
    <location>
        <begin position="1"/>
        <end position="17"/>
    </location>
</feature>
<dbReference type="eggNOG" id="COG1388">
    <property type="taxonomic scope" value="Bacteria"/>
</dbReference>
<organism evidence="4 5">
    <name type="scientific">Pseudopedobacter saltans (strain ATCC 51119 / DSM 12145 / JCM 21818 / CCUG 39354 / LMG 10337 / NBRC 100064 / NCIMB 13643)</name>
    <name type="common">Pedobacter saltans</name>
    <dbReference type="NCBI Taxonomy" id="762903"/>
    <lineage>
        <taxon>Bacteria</taxon>
        <taxon>Pseudomonadati</taxon>
        <taxon>Bacteroidota</taxon>
        <taxon>Sphingobacteriia</taxon>
        <taxon>Sphingobacteriales</taxon>
        <taxon>Sphingobacteriaceae</taxon>
        <taxon>Pseudopedobacter</taxon>
    </lineage>
</organism>
<dbReference type="OrthoDB" id="2149800at2"/>
<dbReference type="Proteomes" id="UP000000310">
    <property type="component" value="Chromosome"/>
</dbReference>
<dbReference type="InterPro" id="IPR018392">
    <property type="entry name" value="LysM"/>
</dbReference>
<dbReference type="AlphaFoldDB" id="F0S573"/>
<reference evidence="4 5" key="1">
    <citation type="journal article" date="2011" name="Stand. Genomic Sci.">
        <title>Complete genome sequence of the gliding, heparinolytic Pedobacter saltans type strain (113).</title>
        <authorList>
            <person name="Liolios K."/>
            <person name="Sikorski J."/>
            <person name="Lu M."/>
            <person name="Nolan M."/>
            <person name="Lapidus A."/>
            <person name="Lucas S."/>
            <person name="Hammon N."/>
            <person name="Deshpande S."/>
            <person name="Cheng J.F."/>
            <person name="Tapia R."/>
            <person name="Han C."/>
            <person name="Goodwin L."/>
            <person name="Pitluck S."/>
            <person name="Huntemann M."/>
            <person name="Ivanova N."/>
            <person name="Pagani I."/>
            <person name="Mavromatis K."/>
            <person name="Ovchinikova G."/>
            <person name="Pati A."/>
            <person name="Chen A."/>
            <person name="Palaniappan K."/>
            <person name="Land M."/>
            <person name="Hauser L."/>
            <person name="Brambilla E.M."/>
            <person name="Kotsyurbenko O."/>
            <person name="Rohde M."/>
            <person name="Tindall B.J."/>
            <person name="Abt B."/>
            <person name="Goker M."/>
            <person name="Detter J.C."/>
            <person name="Woyke T."/>
            <person name="Bristow J."/>
            <person name="Eisen J.A."/>
            <person name="Markowitz V."/>
            <person name="Hugenholtz P."/>
            <person name="Klenk H.P."/>
            <person name="Kyrpides N.C."/>
        </authorList>
    </citation>
    <scope>NUCLEOTIDE SEQUENCE [LARGE SCALE GENOMIC DNA]</scope>
    <source>
        <strain evidence="5">ATCC 51119 / DSM 12145 / JCM 21818 / LMG 10337 / NBRC 100064 / NCIMB 13643</strain>
    </source>
</reference>
<evidence type="ECO:0000259" key="3">
    <source>
        <dbReference type="PROSITE" id="PS51782"/>
    </source>
</evidence>
<proteinExistence type="predicted"/>
<gene>
    <name evidence="4" type="ordered locus">Pedsa_0408</name>
</gene>
<accession>F0S573</accession>
<dbReference type="SMART" id="SM00257">
    <property type="entry name" value="LysM"/>
    <property type="match status" value="2"/>
</dbReference>
<dbReference type="PANTHER" id="PTHR33734">
    <property type="entry name" value="LYSM DOMAIN-CONTAINING GPI-ANCHORED PROTEIN 2"/>
    <property type="match status" value="1"/>
</dbReference>
<dbReference type="EMBL" id="CP002545">
    <property type="protein sequence ID" value="ADY50990.1"/>
    <property type="molecule type" value="Genomic_DNA"/>
</dbReference>
<feature type="chain" id="PRO_5003260088" evidence="2">
    <location>
        <begin position="18"/>
        <end position="314"/>
    </location>
</feature>
<dbReference type="PANTHER" id="PTHR33734:SF22">
    <property type="entry name" value="MEMBRANE-BOUND LYTIC MUREIN TRANSGLYCOSYLASE D"/>
    <property type="match status" value="1"/>
</dbReference>
<dbReference type="GO" id="GO:0008932">
    <property type="term" value="F:lytic endotransglycosylase activity"/>
    <property type="evidence" value="ECO:0007669"/>
    <property type="project" value="TreeGrafter"/>
</dbReference>
<dbReference type="Gene3D" id="2.40.40.10">
    <property type="entry name" value="RlpA-like domain"/>
    <property type="match status" value="1"/>
</dbReference>
<dbReference type="InterPro" id="IPR036779">
    <property type="entry name" value="LysM_dom_sf"/>
</dbReference>
<evidence type="ECO:0000256" key="1">
    <source>
        <dbReference type="SAM" id="MobiDB-lite"/>
    </source>
</evidence>
<dbReference type="Gene3D" id="3.10.350.10">
    <property type="entry name" value="LysM domain"/>
    <property type="match status" value="2"/>
</dbReference>
<evidence type="ECO:0000313" key="5">
    <source>
        <dbReference type="Proteomes" id="UP000000310"/>
    </source>
</evidence>
<evidence type="ECO:0000313" key="4">
    <source>
        <dbReference type="EMBL" id="ADY50990.1"/>
    </source>
</evidence>
<dbReference type="PROSITE" id="PS51782">
    <property type="entry name" value="LYSM"/>
    <property type="match status" value="1"/>
</dbReference>
<keyword evidence="5" id="KW-1185">Reference proteome</keyword>
<evidence type="ECO:0000256" key="2">
    <source>
        <dbReference type="SAM" id="SignalP"/>
    </source>
</evidence>
<reference evidence="5" key="2">
    <citation type="submission" date="2011-02" db="EMBL/GenBank/DDBJ databases">
        <title>The complete genome of Pedobacter saltans DSM 12145.</title>
        <authorList>
            <consortium name="US DOE Joint Genome Institute (JGI-PGF)"/>
            <person name="Lucas S."/>
            <person name="Copeland A."/>
            <person name="Lapidus A."/>
            <person name="Bruce D."/>
            <person name="Goodwin L."/>
            <person name="Pitluck S."/>
            <person name="Kyrpides N."/>
            <person name="Mavromatis K."/>
            <person name="Pagani I."/>
            <person name="Ivanova N."/>
            <person name="Ovchinnikova G."/>
            <person name="Lu M."/>
            <person name="Detter J.C."/>
            <person name="Han C."/>
            <person name="Land M."/>
            <person name="Hauser L."/>
            <person name="Markowitz V."/>
            <person name="Cheng J.-F."/>
            <person name="Hugenholtz P."/>
            <person name="Woyke T."/>
            <person name="Wu D."/>
            <person name="Tindall B."/>
            <person name="Pomrenke H.G."/>
            <person name="Brambilla E."/>
            <person name="Klenk H.-P."/>
            <person name="Eisen J.A."/>
        </authorList>
    </citation>
    <scope>NUCLEOTIDE SEQUENCE [LARGE SCALE GENOMIC DNA]</scope>
    <source>
        <strain evidence="5">ATCC 51119 / DSM 12145 / JCM 21818 / LMG 10337 / NBRC 100064 / NCIMB 13643</strain>
    </source>
</reference>
<feature type="domain" description="LysM" evidence="3">
    <location>
        <begin position="118"/>
        <end position="161"/>
    </location>
</feature>
<dbReference type="SUPFAM" id="SSF54106">
    <property type="entry name" value="LysM domain"/>
    <property type="match status" value="1"/>
</dbReference>
<sequence>MKLKNILIFTFSIFTYAASASSTRDSIGIENLSGKKIILHKIEPKETYYSLSRRYNIAPKKIMDFNNNVPLGIGSVIKIPTEQDFSITKPPVVFTNRPGNNNNAQETPKTTTGGKKETTHVVQPKETLYAIASKYNMRVDDLKLLNNLSANNLNVGQTLKVLVNESVSIKPEVITNSQGKPEIVRNTPPPVQETPNKIRYVDSTDSSGDNLNIQRNRYGITEKNEKGIAVYINDENLGNAKSYALHSIAPIGTIVKITNPMTNRSVFAKVVGKYTENETTKDVIIVINKAVADALGALDKRFLVNITYGLPNER</sequence>
<dbReference type="Pfam" id="PF01476">
    <property type="entry name" value="LysM"/>
    <property type="match status" value="2"/>
</dbReference>
<feature type="region of interest" description="Disordered" evidence="1">
    <location>
        <begin position="92"/>
        <end position="116"/>
    </location>
</feature>
<keyword evidence="2" id="KW-0732">Signal</keyword>
<dbReference type="STRING" id="762903.Pedsa_0408"/>
<dbReference type="InterPro" id="IPR036908">
    <property type="entry name" value="RlpA-like_sf"/>
</dbReference>